<dbReference type="SUPFAM" id="SSF52540">
    <property type="entry name" value="P-loop containing nucleoside triphosphate hydrolases"/>
    <property type="match status" value="1"/>
</dbReference>
<evidence type="ECO:0000256" key="2">
    <source>
        <dbReference type="ARBA" id="ARBA00022840"/>
    </source>
</evidence>
<dbReference type="Gene3D" id="3.40.50.300">
    <property type="entry name" value="P-loop containing nucleotide triphosphate hydrolases"/>
    <property type="match status" value="1"/>
</dbReference>
<dbReference type="InterPro" id="IPR053930">
    <property type="entry name" value="RapZ-like_N"/>
</dbReference>
<dbReference type="PIRSF" id="PIRSF005052">
    <property type="entry name" value="P-loopkin"/>
    <property type="match status" value="1"/>
</dbReference>
<dbReference type="Pfam" id="PF22740">
    <property type="entry name" value="PapZ_C"/>
    <property type="match status" value="1"/>
</dbReference>
<feature type="domain" description="RapZ C-terminal" evidence="6">
    <location>
        <begin position="161"/>
        <end position="279"/>
    </location>
</feature>
<organism evidence="7 8">
    <name type="scientific">Paraferrimonas sedimenticola</name>
    <dbReference type="NCBI Taxonomy" id="375674"/>
    <lineage>
        <taxon>Bacteria</taxon>
        <taxon>Pseudomonadati</taxon>
        <taxon>Pseudomonadota</taxon>
        <taxon>Gammaproteobacteria</taxon>
        <taxon>Alteromonadales</taxon>
        <taxon>Ferrimonadaceae</taxon>
        <taxon>Paraferrimonas</taxon>
    </lineage>
</organism>
<comment type="caution">
    <text evidence="7">The sequence shown here is derived from an EMBL/GenBank/DDBJ whole genome shotgun (WGS) entry which is preliminary data.</text>
</comment>
<evidence type="ECO:0000256" key="4">
    <source>
        <dbReference type="HAMAP-Rule" id="MF_00636"/>
    </source>
</evidence>
<dbReference type="Proteomes" id="UP001161422">
    <property type="component" value="Unassembled WGS sequence"/>
</dbReference>
<keyword evidence="1 4" id="KW-0547">Nucleotide-binding</keyword>
<dbReference type="NCBIfam" id="NF003828">
    <property type="entry name" value="PRK05416.1"/>
    <property type="match status" value="1"/>
</dbReference>
<reference evidence="7" key="2">
    <citation type="submission" date="2023-01" db="EMBL/GenBank/DDBJ databases">
        <title>Draft genome sequence of Paraferrimonas sedimenticola strain NBRC 101628.</title>
        <authorList>
            <person name="Sun Q."/>
            <person name="Mori K."/>
        </authorList>
    </citation>
    <scope>NUCLEOTIDE SEQUENCE</scope>
    <source>
        <strain evidence="7">NBRC 101628</strain>
    </source>
</reference>
<dbReference type="GO" id="GO:0005524">
    <property type="term" value="F:ATP binding"/>
    <property type="evidence" value="ECO:0007669"/>
    <property type="project" value="UniProtKB-UniRule"/>
</dbReference>
<proteinExistence type="inferred from homology"/>
<gene>
    <name evidence="7" type="ORF">GCM10007895_11400</name>
</gene>
<dbReference type="PANTHER" id="PTHR30448">
    <property type="entry name" value="RNASE ADAPTER PROTEIN RAPZ"/>
    <property type="match status" value="1"/>
</dbReference>
<keyword evidence="2 4" id="KW-0067">ATP-binding</keyword>
<reference evidence="7" key="1">
    <citation type="journal article" date="2014" name="Int. J. Syst. Evol. Microbiol.">
        <title>Complete genome sequence of Corynebacterium casei LMG S-19264T (=DSM 44701T), isolated from a smear-ripened cheese.</title>
        <authorList>
            <consortium name="US DOE Joint Genome Institute (JGI-PGF)"/>
            <person name="Walter F."/>
            <person name="Albersmeier A."/>
            <person name="Kalinowski J."/>
            <person name="Ruckert C."/>
        </authorList>
    </citation>
    <scope>NUCLEOTIDE SEQUENCE</scope>
    <source>
        <strain evidence="7">NBRC 101628</strain>
    </source>
</reference>
<keyword evidence="3 4" id="KW-0342">GTP-binding</keyword>
<evidence type="ECO:0000313" key="7">
    <source>
        <dbReference type="EMBL" id="GLP95834.1"/>
    </source>
</evidence>
<evidence type="ECO:0000256" key="3">
    <source>
        <dbReference type="ARBA" id="ARBA00023134"/>
    </source>
</evidence>
<protein>
    <submittedName>
        <fullName evidence="7">Nucleotide-binding protein</fullName>
    </submittedName>
</protein>
<feature type="binding site" evidence="4">
    <location>
        <begin position="56"/>
        <end position="59"/>
    </location>
    <ligand>
        <name>GTP</name>
        <dbReference type="ChEBI" id="CHEBI:37565"/>
    </ligand>
</feature>
<feature type="binding site" evidence="4">
    <location>
        <begin position="8"/>
        <end position="15"/>
    </location>
    <ligand>
        <name>ATP</name>
        <dbReference type="ChEBI" id="CHEBI:30616"/>
    </ligand>
</feature>
<feature type="domain" description="RapZ-like N-terminal" evidence="5">
    <location>
        <begin position="1"/>
        <end position="154"/>
    </location>
</feature>
<dbReference type="GO" id="GO:0005525">
    <property type="term" value="F:GTP binding"/>
    <property type="evidence" value="ECO:0007669"/>
    <property type="project" value="UniProtKB-UniRule"/>
</dbReference>
<dbReference type="InterPro" id="IPR027417">
    <property type="entry name" value="P-loop_NTPase"/>
</dbReference>
<name>A0AA37RVV3_9GAMM</name>
<dbReference type="PANTHER" id="PTHR30448:SF0">
    <property type="entry name" value="RNASE ADAPTER PROTEIN RAPZ"/>
    <property type="match status" value="1"/>
</dbReference>
<dbReference type="HAMAP" id="MF_00636">
    <property type="entry name" value="RapZ_like"/>
    <property type="match status" value="1"/>
</dbReference>
<dbReference type="RefSeq" id="WP_095506403.1">
    <property type="nucleotide sequence ID" value="NZ_BSNC01000003.1"/>
</dbReference>
<dbReference type="InterPro" id="IPR005337">
    <property type="entry name" value="RapZ-like"/>
</dbReference>
<dbReference type="Pfam" id="PF03668">
    <property type="entry name" value="RapZ-like_N"/>
    <property type="match status" value="1"/>
</dbReference>
<evidence type="ECO:0000259" key="6">
    <source>
        <dbReference type="Pfam" id="PF22740"/>
    </source>
</evidence>
<sequence length="280" mass="32109">MKLVIVSGRSGSGKSHALKVLEDLGYYCVDNLPLPLMPALLTELEGRCQSVAISIDVRNISISPEQLEHQLTNLPEHMDVTRFYLYSEDEVLLKRYSETRRLHPLNQYQGSLLQAIAQEKQLLAPLANIADHYIDTSKLTIYELADTIRESLFGAVPKELKLTFLSFGFKHGMPREADYVFDVRFLPNPHWEPELRPHTGLEKPVIDYLDKQESVQKLMDQVGEFINTWLPSLEQNNRSYVTFAFGCTGGKHRSVYLADQLAKRFAECPHKVDVRHRELQ</sequence>
<dbReference type="AlphaFoldDB" id="A0AA37RVV3"/>
<evidence type="ECO:0000256" key="1">
    <source>
        <dbReference type="ARBA" id="ARBA00022741"/>
    </source>
</evidence>
<keyword evidence="8" id="KW-1185">Reference proteome</keyword>
<dbReference type="EMBL" id="BSNC01000003">
    <property type="protein sequence ID" value="GLP95834.1"/>
    <property type="molecule type" value="Genomic_DNA"/>
</dbReference>
<dbReference type="InterPro" id="IPR053931">
    <property type="entry name" value="RapZ_C"/>
</dbReference>
<evidence type="ECO:0000259" key="5">
    <source>
        <dbReference type="Pfam" id="PF03668"/>
    </source>
</evidence>
<accession>A0AA37RVV3</accession>
<evidence type="ECO:0000313" key="8">
    <source>
        <dbReference type="Proteomes" id="UP001161422"/>
    </source>
</evidence>